<keyword evidence="1" id="KW-1133">Transmembrane helix</keyword>
<evidence type="ECO:0000313" key="2">
    <source>
        <dbReference type="Proteomes" id="UP000887564"/>
    </source>
</evidence>
<feature type="transmembrane region" description="Helical" evidence="1">
    <location>
        <begin position="19"/>
        <end position="42"/>
    </location>
</feature>
<keyword evidence="1" id="KW-0472">Membrane</keyword>
<sequence>DFTRSVHGDPVCEEIGQKVVLYCSAAVGLCLLIQGMTFSLLTKREGTNHRSRYIKDSEKNLEHHLNNELRMEMERMRKRSELYLTEANWKVVNERIEANVFKKKDENRNVCAGYYSILLARVHDLWIRGALSGSAAHIMIELLEQGIDEEKLGIDDFMEHLSTSELNFYQEILLTILTLLKIVDALIRRTMKQNEEILDLVPVIKTRQAIRMASHTLHNTIAALNAQGLIHEESMAVWGRYLKRLRDDGDKIVMAPEPDIRDVLEYVHWIAALEPRKRQISNRSIIHKGRQHPSARILSASRAIHW</sequence>
<proteinExistence type="predicted"/>
<name>A0A914S0E3_PAREQ</name>
<dbReference type="Proteomes" id="UP000887564">
    <property type="component" value="Unplaced"/>
</dbReference>
<evidence type="ECO:0000256" key="1">
    <source>
        <dbReference type="SAM" id="Phobius"/>
    </source>
</evidence>
<accession>A0A914S0E3</accession>
<dbReference type="AlphaFoldDB" id="A0A914S0E3"/>
<reference evidence="3" key="1">
    <citation type="submission" date="2022-11" db="UniProtKB">
        <authorList>
            <consortium name="WormBaseParasite"/>
        </authorList>
    </citation>
    <scope>IDENTIFICATION</scope>
</reference>
<dbReference type="WBParaSite" id="PEQ_0001183201-mRNA-1">
    <property type="protein sequence ID" value="PEQ_0001183201-mRNA-1"/>
    <property type="gene ID" value="PEQ_0001183201"/>
</dbReference>
<keyword evidence="2" id="KW-1185">Reference proteome</keyword>
<evidence type="ECO:0000313" key="3">
    <source>
        <dbReference type="WBParaSite" id="PEQ_0001183201-mRNA-1"/>
    </source>
</evidence>
<protein>
    <submittedName>
        <fullName evidence="3">Uncharacterized protein</fullName>
    </submittedName>
</protein>
<organism evidence="2 3">
    <name type="scientific">Parascaris equorum</name>
    <name type="common">Equine roundworm</name>
    <dbReference type="NCBI Taxonomy" id="6256"/>
    <lineage>
        <taxon>Eukaryota</taxon>
        <taxon>Metazoa</taxon>
        <taxon>Ecdysozoa</taxon>
        <taxon>Nematoda</taxon>
        <taxon>Chromadorea</taxon>
        <taxon>Rhabditida</taxon>
        <taxon>Spirurina</taxon>
        <taxon>Ascaridomorpha</taxon>
        <taxon>Ascaridoidea</taxon>
        <taxon>Ascarididae</taxon>
        <taxon>Parascaris</taxon>
    </lineage>
</organism>
<keyword evidence="1" id="KW-0812">Transmembrane</keyword>